<dbReference type="STRING" id="140314.SAMN04488076_11098"/>
<evidence type="ECO:0000313" key="9">
    <source>
        <dbReference type="Proteomes" id="UP000242754"/>
    </source>
</evidence>
<evidence type="ECO:0000313" key="8">
    <source>
        <dbReference type="EMBL" id="CZQ98138.1"/>
    </source>
</evidence>
<evidence type="ECO:0000259" key="7">
    <source>
        <dbReference type="PROSITE" id="PS51093"/>
    </source>
</evidence>
<comment type="subcellular location">
    <subcellularLocation>
        <location evidence="1">Cytoplasm</location>
    </subcellularLocation>
</comment>
<feature type="domain" description="PTS EIIA type-1" evidence="7">
    <location>
        <begin position="1"/>
        <end position="56"/>
    </location>
</feature>
<gene>
    <name evidence="8" type="ORF">Tpal_2224</name>
</gene>
<organism evidence="8 9">
    <name type="scientific">Trichococcus palustris</name>
    <dbReference type="NCBI Taxonomy" id="140314"/>
    <lineage>
        <taxon>Bacteria</taxon>
        <taxon>Bacillati</taxon>
        <taxon>Bacillota</taxon>
        <taxon>Bacilli</taxon>
        <taxon>Lactobacillales</taxon>
        <taxon>Carnobacteriaceae</taxon>
        <taxon>Trichococcus</taxon>
    </lineage>
</organism>
<evidence type="ECO:0000256" key="5">
    <source>
        <dbReference type="ARBA" id="ARBA00022683"/>
    </source>
</evidence>
<dbReference type="InterPro" id="IPR011055">
    <property type="entry name" value="Dup_hybrid_motif"/>
</dbReference>
<dbReference type="Gene3D" id="2.70.70.10">
    <property type="entry name" value="Glucose Permease (Domain IIA)"/>
    <property type="match status" value="1"/>
</dbReference>
<keyword evidence="2" id="KW-0813">Transport</keyword>
<dbReference type="SUPFAM" id="SSF51261">
    <property type="entry name" value="Duplicated hybrid motif"/>
    <property type="match status" value="1"/>
</dbReference>
<dbReference type="InterPro" id="IPR050890">
    <property type="entry name" value="PTS_EIIA_component"/>
</dbReference>
<dbReference type="GO" id="GO:0005737">
    <property type="term" value="C:cytoplasm"/>
    <property type="evidence" value="ECO:0007669"/>
    <property type="project" value="UniProtKB-SubCell"/>
</dbReference>
<dbReference type="InterPro" id="IPR001127">
    <property type="entry name" value="PTS_EIIA_1_perm"/>
</dbReference>
<evidence type="ECO:0000256" key="4">
    <source>
        <dbReference type="ARBA" id="ARBA00022679"/>
    </source>
</evidence>
<evidence type="ECO:0000256" key="2">
    <source>
        <dbReference type="ARBA" id="ARBA00022448"/>
    </source>
</evidence>
<evidence type="ECO:0000256" key="1">
    <source>
        <dbReference type="ARBA" id="ARBA00004496"/>
    </source>
</evidence>
<dbReference type="EMBL" id="FJNE01000007">
    <property type="protein sequence ID" value="CZQ98138.1"/>
    <property type="molecule type" value="Genomic_DNA"/>
</dbReference>
<dbReference type="AlphaFoldDB" id="A0A143YU04"/>
<dbReference type="GO" id="GO:0009401">
    <property type="term" value="P:phosphoenolpyruvate-dependent sugar phosphotransferase system"/>
    <property type="evidence" value="ECO:0007669"/>
    <property type="project" value="UniProtKB-KW"/>
</dbReference>
<keyword evidence="6" id="KW-0418">Kinase</keyword>
<dbReference type="GO" id="GO:0016301">
    <property type="term" value="F:kinase activity"/>
    <property type="evidence" value="ECO:0007669"/>
    <property type="project" value="UniProtKB-KW"/>
</dbReference>
<keyword evidence="3" id="KW-0762">Sugar transport</keyword>
<dbReference type="PANTHER" id="PTHR45008:SF1">
    <property type="entry name" value="PTS SYSTEM GLUCOSE-SPECIFIC EIIA COMPONENT"/>
    <property type="match status" value="1"/>
</dbReference>
<keyword evidence="4 8" id="KW-0808">Transferase</keyword>
<dbReference type="Proteomes" id="UP000242754">
    <property type="component" value="Unassembled WGS sequence"/>
</dbReference>
<reference evidence="8 9" key="1">
    <citation type="submission" date="2016-02" db="EMBL/GenBank/DDBJ databases">
        <authorList>
            <person name="Wen L."/>
            <person name="He K."/>
            <person name="Yang H."/>
        </authorList>
    </citation>
    <scope>NUCLEOTIDE SEQUENCE [LARGE SCALE GENOMIC DNA]</scope>
    <source>
        <strain evidence="8">Trichococcus palustris</strain>
    </source>
</reference>
<keyword evidence="5" id="KW-0598">Phosphotransferase system</keyword>
<evidence type="ECO:0000256" key="3">
    <source>
        <dbReference type="ARBA" id="ARBA00022597"/>
    </source>
</evidence>
<evidence type="ECO:0000256" key="6">
    <source>
        <dbReference type="ARBA" id="ARBA00022777"/>
    </source>
</evidence>
<proteinExistence type="predicted"/>
<dbReference type="PANTHER" id="PTHR45008">
    <property type="entry name" value="PTS SYSTEM GLUCOSE-SPECIFIC EIIA COMPONENT"/>
    <property type="match status" value="1"/>
</dbReference>
<dbReference type="PROSITE" id="PS51093">
    <property type="entry name" value="PTS_EIIA_TYPE_1"/>
    <property type="match status" value="1"/>
</dbReference>
<dbReference type="RefSeq" id="WP_256212186.1">
    <property type="nucleotide sequence ID" value="NZ_FJNE01000007.1"/>
</dbReference>
<dbReference type="Pfam" id="PF00358">
    <property type="entry name" value="PTS_EIIA_1"/>
    <property type="match status" value="1"/>
</dbReference>
<sequence length="81" mass="9009">MILHVGLDTVNLNGQGFEALVKEGDVVTAGQPLLKVDYAYRMKEEKDTVTLVVFTNLVEKAIHLLNTGKIKHNQDVVVDFD</sequence>
<keyword evidence="9" id="KW-1185">Reference proteome</keyword>
<name>A0A143YU04_9LACT</name>
<protein>
    <submittedName>
        <fullName evidence="8">Phosphotransferase system sugar-specific permease eiia type 1</fullName>
    </submittedName>
</protein>
<accession>A0A143YU04</accession>